<dbReference type="InterPro" id="IPR001810">
    <property type="entry name" value="F-box_dom"/>
</dbReference>
<dbReference type="PANTHER" id="PTHR33736">
    <property type="entry name" value="F-BOX PROTEIN-RELATED"/>
    <property type="match status" value="1"/>
</dbReference>
<dbReference type="EMBL" id="LR862131">
    <property type="protein sequence ID" value="CAD1836779.1"/>
    <property type="molecule type" value="Genomic_DNA"/>
</dbReference>
<dbReference type="Gene3D" id="1.20.1280.50">
    <property type="match status" value="1"/>
</dbReference>
<dbReference type="SUPFAM" id="SSF81383">
    <property type="entry name" value="F-box domain"/>
    <property type="match status" value="1"/>
</dbReference>
<dbReference type="InterPro" id="IPR036047">
    <property type="entry name" value="F-box-like_dom_sf"/>
</dbReference>
<evidence type="ECO:0000313" key="3">
    <source>
        <dbReference type="EMBL" id="CAD1836779.1"/>
    </source>
</evidence>
<feature type="domain" description="F-box" evidence="2">
    <location>
        <begin position="21"/>
        <end position="54"/>
    </location>
</feature>
<protein>
    <recommendedName>
        <fullName evidence="2">F-box domain-containing protein</fullName>
    </recommendedName>
</protein>
<dbReference type="InterPro" id="IPR045283">
    <property type="entry name" value="AT3G44326-like"/>
</dbReference>
<organism evidence="3">
    <name type="scientific">Ananas comosus var. bracteatus</name>
    <name type="common">red pineapple</name>
    <dbReference type="NCBI Taxonomy" id="296719"/>
    <lineage>
        <taxon>Eukaryota</taxon>
        <taxon>Viridiplantae</taxon>
        <taxon>Streptophyta</taxon>
        <taxon>Embryophyta</taxon>
        <taxon>Tracheophyta</taxon>
        <taxon>Spermatophyta</taxon>
        <taxon>Magnoliopsida</taxon>
        <taxon>Liliopsida</taxon>
        <taxon>Poales</taxon>
        <taxon>Bromeliaceae</taxon>
        <taxon>Bromelioideae</taxon>
        <taxon>Ananas</taxon>
    </lineage>
</organism>
<dbReference type="AlphaFoldDB" id="A0A6V7Q0U3"/>
<proteinExistence type="predicted"/>
<feature type="region of interest" description="Disordered" evidence="1">
    <location>
        <begin position="88"/>
        <end position="110"/>
    </location>
</feature>
<evidence type="ECO:0000259" key="2">
    <source>
        <dbReference type="Pfam" id="PF12937"/>
    </source>
</evidence>
<accession>A0A6V7Q0U3</accession>
<name>A0A6V7Q0U3_ANACO</name>
<evidence type="ECO:0000256" key="1">
    <source>
        <dbReference type="SAM" id="MobiDB-lite"/>
    </source>
</evidence>
<sequence>MALGSARSIEELHPDLVALALRRLDGAALAAASCASARLRELASDPALWRDLCLATWPSLRHPGLLSAAAAASPRRLFSDASPFPSQTLVAAAPPRTRPPSPPRAHLRRRSLPRGAPLLSRVVATDASSPWFLGSPFRIDALDRKSPPPPPAAAAACPAAELELSWILIDPARGRAVNLSSRRPVAVGRHWYTGETLIRYATVAGEFLIEATVTLGRRRGTCAR</sequence>
<dbReference type="Pfam" id="PF12937">
    <property type="entry name" value="F-box-like"/>
    <property type="match status" value="1"/>
</dbReference>
<gene>
    <name evidence="3" type="ORF">CB5_LOCUS19990</name>
</gene>
<dbReference type="PANTHER" id="PTHR33736:SF13">
    <property type="entry name" value="OS11G0155100 PROTEIN"/>
    <property type="match status" value="1"/>
</dbReference>
<reference evidence="3" key="1">
    <citation type="submission" date="2020-07" db="EMBL/GenBank/DDBJ databases">
        <authorList>
            <person name="Lin J."/>
        </authorList>
    </citation>
    <scope>NUCLEOTIDE SEQUENCE</scope>
</reference>